<protein>
    <recommendedName>
        <fullName evidence="3">Ribosome maturation factor RimP</fullName>
    </recommendedName>
</protein>
<dbReference type="SUPFAM" id="SSF75420">
    <property type="entry name" value="YhbC-like, N-terminal domain"/>
    <property type="match status" value="1"/>
</dbReference>
<evidence type="ECO:0000256" key="1">
    <source>
        <dbReference type="ARBA" id="ARBA00022490"/>
    </source>
</evidence>
<proteinExistence type="inferred from homology"/>
<comment type="similarity">
    <text evidence="3">Belongs to the RimP family.</text>
</comment>
<dbReference type="PANTHER" id="PTHR33867">
    <property type="entry name" value="RIBOSOME MATURATION FACTOR RIMP"/>
    <property type="match status" value="1"/>
</dbReference>
<dbReference type="GO" id="GO:0006412">
    <property type="term" value="P:translation"/>
    <property type="evidence" value="ECO:0007669"/>
    <property type="project" value="TreeGrafter"/>
</dbReference>
<organism evidence="6 7">
    <name type="scientific">Ammoniphilus oxalaticus</name>
    <dbReference type="NCBI Taxonomy" id="66863"/>
    <lineage>
        <taxon>Bacteria</taxon>
        <taxon>Bacillati</taxon>
        <taxon>Bacillota</taxon>
        <taxon>Bacilli</taxon>
        <taxon>Bacillales</taxon>
        <taxon>Paenibacillaceae</taxon>
        <taxon>Aneurinibacillus group</taxon>
        <taxon>Ammoniphilus</taxon>
    </lineage>
</organism>
<gene>
    <name evidence="3" type="primary">rimP</name>
    <name evidence="6" type="ORF">BEP19_07645</name>
</gene>
<dbReference type="SUPFAM" id="SSF74942">
    <property type="entry name" value="YhbC-like, C-terminal domain"/>
    <property type="match status" value="1"/>
</dbReference>
<reference evidence="6 7" key="1">
    <citation type="submission" date="2016-08" db="EMBL/GenBank/DDBJ databases">
        <title>Novel Firmicute Genomes.</title>
        <authorList>
            <person name="Poppleton D.I."/>
            <person name="Gribaldo S."/>
        </authorList>
    </citation>
    <scope>NUCLEOTIDE SEQUENCE [LARGE SCALE GENOMIC DNA]</scope>
    <source>
        <strain evidence="6 7">RAOx-1</strain>
    </source>
</reference>
<dbReference type="EMBL" id="MCHY01000008">
    <property type="protein sequence ID" value="RKD24267.1"/>
    <property type="molecule type" value="Genomic_DNA"/>
</dbReference>
<dbReference type="InterPro" id="IPR028989">
    <property type="entry name" value="RimP_N"/>
</dbReference>
<dbReference type="OrthoDB" id="9805006at2"/>
<name>A0A419SJW0_9BACL</name>
<dbReference type="CDD" id="cd01734">
    <property type="entry name" value="YlxS_C"/>
    <property type="match status" value="1"/>
</dbReference>
<comment type="function">
    <text evidence="3">Required for maturation of 30S ribosomal subunits.</text>
</comment>
<dbReference type="HAMAP" id="MF_01077">
    <property type="entry name" value="RimP"/>
    <property type="match status" value="1"/>
</dbReference>
<dbReference type="Proteomes" id="UP000284219">
    <property type="component" value="Unassembled WGS sequence"/>
</dbReference>
<dbReference type="RefSeq" id="WP_120189532.1">
    <property type="nucleotide sequence ID" value="NZ_MCHY01000008.1"/>
</dbReference>
<keyword evidence="7" id="KW-1185">Reference proteome</keyword>
<dbReference type="InterPro" id="IPR003728">
    <property type="entry name" value="Ribosome_maturation_RimP"/>
</dbReference>
<evidence type="ECO:0000256" key="2">
    <source>
        <dbReference type="ARBA" id="ARBA00022517"/>
    </source>
</evidence>
<evidence type="ECO:0000256" key="3">
    <source>
        <dbReference type="HAMAP-Rule" id="MF_01077"/>
    </source>
</evidence>
<dbReference type="AlphaFoldDB" id="A0A419SJW0"/>
<dbReference type="Gene3D" id="2.30.30.180">
    <property type="entry name" value="Ribosome maturation factor RimP, C-terminal domain"/>
    <property type="match status" value="1"/>
</dbReference>
<dbReference type="Pfam" id="PF17384">
    <property type="entry name" value="DUF150_C"/>
    <property type="match status" value="1"/>
</dbReference>
<feature type="domain" description="Ribosome maturation factor RimP N-terminal" evidence="4">
    <location>
        <begin position="12"/>
        <end position="84"/>
    </location>
</feature>
<dbReference type="Gene3D" id="3.30.300.70">
    <property type="entry name" value="RimP-like superfamily, N-terminal"/>
    <property type="match status" value="1"/>
</dbReference>
<dbReference type="PANTHER" id="PTHR33867:SF1">
    <property type="entry name" value="RIBOSOME MATURATION FACTOR RIMP"/>
    <property type="match status" value="1"/>
</dbReference>
<dbReference type="InterPro" id="IPR035956">
    <property type="entry name" value="RimP_N_sf"/>
</dbReference>
<keyword evidence="1 3" id="KW-0963">Cytoplasm</keyword>
<evidence type="ECO:0000313" key="7">
    <source>
        <dbReference type="Proteomes" id="UP000284219"/>
    </source>
</evidence>
<evidence type="ECO:0000259" key="5">
    <source>
        <dbReference type="Pfam" id="PF17384"/>
    </source>
</evidence>
<dbReference type="FunFam" id="3.30.300.70:FF:000001">
    <property type="entry name" value="Ribosome maturation factor RimP"/>
    <property type="match status" value="1"/>
</dbReference>
<dbReference type="NCBIfam" id="NF000928">
    <property type="entry name" value="PRK00092.1-2"/>
    <property type="match status" value="1"/>
</dbReference>
<dbReference type="InterPro" id="IPR028998">
    <property type="entry name" value="RimP_C"/>
</dbReference>
<dbReference type="Pfam" id="PF02576">
    <property type="entry name" value="RimP_N"/>
    <property type="match status" value="1"/>
</dbReference>
<keyword evidence="2 3" id="KW-0690">Ribosome biogenesis</keyword>
<evidence type="ECO:0000313" key="6">
    <source>
        <dbReference type="EMBL" id="RKD24267.1"/>
    </source>
</evidence>
<dbReference type="GO" id="GO:0000028">
    <property type="term" value="P:ribosomal small subunit assembly"/>
    <property type="evidence" value="ECO:0007669"/>
    <property type="project" value="TreeGrafter"/>
</dbReference>
<dbReference type="InterPro" id="IPR036847">
    <property type="entry name" value="RimP_C_sf"/>
</dbReference>
<sequence>MSKRVTSRVGELAEPILEEMNLDLIDIEFQKEGSNWFLRVFIDKEGGVDIDDCGIVSEKLSKRLDEVDPIQQAYFLEVSSPGIERPLKNEKDIHWAVGKRVNLSTYEPIENMKIFEGTLTEFDGTALSVLEGKKTYQIPYDKVAKARIAVVF</sequence>
<feature type="domain" description="Ribosome maturation factor RimP C-terminal" evidence="5">
    <location>
        <begin position="87"/>
        <end position="152"/>
    </location>
</feature>
<dbReference type="GO" id="GO:0005829">
    <property type="term" value="C:cytosol"/>
    <property type="evidence" value="ECO:0007669"/>
    <property type="project" value="TreeGrafter"/>
</dbReference>
<accession>A0A419SJW0</accession>
<comment type="caution">
    <text evidence="6">The sequence shown here is derived from an EMBL/GenBank/DDBJ whole genome shotgun (WGS) entry which is preliminary data.</text>
</comment>
<evidence type="ECO:0000259" key="4">
    <source>
        <dbReference type="Pfam" id="PF02576"/>
    </source>
</evidence>
<comment type="subcellular location">
    <subcellularLocation>
        <location evidence="3">Cytoplasm</location>
    </subcellularLocation>
</comment>